<keyword evidence="3" id="KW-1185">Reference proteome</keyword>
<evidence type="ECO:0000313" key="2">
    <source>
        <dbReference type="EMBL" id="MCY1073359.1"/>
    </source>
</evidence>
<dbReference type="Gene3D" id="3.40.50.1820">
    <property type="entry name" value="alpha/beta hydrolase"/>
    <property type="match status" value="1"/>
</dbReference>
<dbReference type="GO" id="GO:0016787">
    <property type="term" value="F:hydrolase activity"/>
    <property type="evidence" value="ECO:0007669"/>
    <property type="project" value="UniProtKB-KW"/>
</dbReference>
<keyword evidence="2" id="KW-0378">Hydrolase</keyword>
<protein>
    <submittedName>
        <fullName evidence="2">Alpha/beta hydrolase-fold protein</fullName>
    </submittedName>
</protein>
<dbReference type="InterPro" id="IPR029058">
    <property type="entry name" value="AB_hydrolase_fold"/>
</dbReference>
<dbReference type="PANTHER" id="PTHR43037:SF1">
    <property type="entry name" value="BLL1128 PROTEIN"/>
    <property type="match status" value="1"/>
</dbReference>
<comment type="caution">
    <text evidence="2">The sequence shown here is derived from an EMBL/GenBank/DDBJ whole genome shotgun (WGS) entry which is preliminary data.</text>
</comment>
<keyword evidence="1" id="KW-0732">Signal</keyword>
<accession>A0ABT3ZX73</accession>
<dbReference type="PANTHER" id="PTHR43037">
    <property type="entry name" value="UNNAMED PRODUCT-RELATED"/>
    <property type="match status" value="1"/>
</dbReference>
<evidence type="ECO:0000313" key="3">
    <source>
        <dbReference type="Proteomes" id="UP001207654"/>
    </source>
</evidence>
<dbReference type="SUPFAM" id="SSF53474">
    <property type="entry name" value="alpha/beta-Hydrolases"/>
    <property type="match status" value="1"/>
</dbReference>
<dbReference type="InterPro" id="IPR050955">
    <property type="entry name" value="Plant_Biomass_Hydrol_Est"/>
</dbReference>
<evidence type="ECO:0000256" key="1">
    <source>
        <dbReference type="ARBA" id="ARBA00022729"/>
    </source>
</evidence>
<dbReference type="InterPro" id="IPR000801">
    <property type="entry name" value="Esterase-like"/>
</dbReference>
<name>A0ABT3ZX73_9BACT</name>
<gene>
    <name evidence="2" type="ORF">OV287_02590</name>
</gene>
<proteinExistence type="predicted"/>
<dbReference type="Proteomes" id="UP001207654">
    <property type="component" value="Unassembled WGS sequence"/>
</dbReference>
<reference evidence="2 3" key="1">
    <citation type="submission" date="2022-11" db="EMBL/GenBank/DDBJ databases">
        <title>Minimal conservation of predation-associated metabolite biosynthetic gene clusters underscores biosynthetic potential of Myxococcota including descriptions for ten novel species: Archangium lansinium sp. nov., Myxococcus landrumus sp. nov., Nannocystis bai.</title>
        <authorList>
            <person name="Ahearne A."/>
            <person name="Stevens C."/>
            <person name="Phillips K."/>
        </authorList>
    </citation>
    <scope>NUCLEOTIDE SEQUENCE [LARGE SCALE GENOMIC DNA]</scope>
    <source>
        <strain evidence="2 3">MIWBW</strain>
    </source>
</reference>
<dbReference type="EMBL" id="JAPNKA010000001">
    <property type="protein sequence ID" value="MCY1073359.1"/>
    <property type="molecule type" value="Genomic_DNA"/>
</dbReference>
<dbReference type="RefSeq" id="WP_267532370.1">
    <property type="nucleotide sequence ID" value="NZ_JAPNKA010000001.1"/>
</dbReference>
<organism evidence="2 3">
    <name type="scientific">Archangium lansingense</name>
    <dbReference type="NCBI Taxonomy" id="2995310"/>
    <lineage>
        <taxon>Bacteria</taxon>
        <taxon>Pseudomonadati</taxon>
        <taxon>Myxococcota</taxon>
        <taxon>Myxococcia</taxon>
        <taxon>Myxococcales</taxon>
        <taxon>Cystobacterineae</taxon>
        <taxon>Archangiaceae</taxon>
        <taxon>Archangium</taxon>
    </lineage>
</organism>
<sequence length="247" mass="26801">MGTVTMALVAWLLTGTPEAGGPVNPAESPGTFVAKTLTVRGETYVYSVYLPPGYGRGQEWPVILALHGAGSRGTDGQRPRTQSLAEAARVHPERYPAVLVLPQCPPDKEWSGDVADFALEALERTVTEYGGDRKRVYLAGQSMGARGVVQLAARYPERFAAVVAVSGRYLDRSMVSRLKGLPLWMWHGDADAVVPVSESRTLVELLKSAGNKSVRYTELSGLGHDIFDTVYLDQAVSTWLLAQKRGK</sequence>
<dbReference type="Pfam" id="PF00756">
    <property type="entry name" value="Esterase"/>
    <property type="match status" value="1"/>
</dbReference>